<dbReference type="RefSeq" id="WP_055660990.1">
    <property type="nucleotide sequence ID" value="NZ_CXST01000004.1"/>
</dbReference>
<dbReference type="InterPro" id="IPR036388">
    <property type="entry name" value="WH-like_DNA-bd_sf"/>
</dbReference>
<evidence type="ECO:0000256" key="3">
    <source>
        <dbReference type="ARBA" id="ARBA00023163"/>
    </source>
</evidence>
<dbReference type="CDD" id="cd05013">
    <property type="entry name" value="SIS_RpiR"/>
    <property type="match status" value="1"/>
</dbReference>
<gene>
    <name evidence="6" type="primary">glvR</name>
    <name evidence="6" type="ORF">LAL4801_05334</name>
</gene>
<dbReference type="GO" id="GO:1901135">
    <property type="term" value="P:carbohydrate derivative metabolic process"/>
    <property type="evidence" value="ECO:0007669"/>
    <property type="project" value="InterPro"/>
</dbReference>
<dbReference type="GO" id="GO:0003700">
    <property type="term" value="F:DNA-binding transcription factor activity"/>
    <property type="evidence" value="ECO:0007669"/>
    <property type="project" value="InterPro"/>
</dbReference>
<dbReference type="PANTHER" id="PTHR30514">
    <property type="entry name" value="GLUCOKINASE"/>
    <property type="match status" value="1"/>
</dbReference>
<evidence type="ECO:0000256" key="2">
    <source>
        <dbReference type="ARBA" id="ARBA00023125"/>
    </source>
</evidence>
<dbReference type="InterPro" id="IPR047640">
    <property type="entry name" value="RpiR-like"/>
</dbReference>
<evidence type="ECO:0000313" key="7">
    <source>
        <dbReference type="Proteomes" id="UP000048926"/>
    </source>
</evidence>
<dbReference type="PANTHER" id="PTHR30514:SF18">
    <property type="entry name" value="RPIR-FAMILY TRANSCRIPTIONAL REGULATOR"/>
    <property type="match status" value="1"/>
</dbReference>
<dbReference type="EMBL" id="CXST01000004">
    <property type="protein sequence ID" value="CTQ46874.1"/>
    <property type="molecule type" value="Genomic_DNA"/>
</dbReference>
<dbReference type="Pfam" id="PF01380">
    <property type="entry name" value="SIS"/>
    <property type="match status" value="1"/>
</dbReference>
<sequence>MSKPVPSSGFLSDLITRNASRLTGSDTRLLDVLVKDPIRAAIENGKEVSLRAGVHPAAAVRLAKRLGFEGYPEFRAYLQANLVEEGNDFENPAARMAARLVRAEEGQVLSSVLDSEIATLEALRTAVPDSDIRAFSEALRDARKIFIFGRGHAASLSSLIALRLQRSGYDAADLGDRTHHFAEMLNRLSPDDVVWLLAFRRPSQQISDANGIASMRGATRLALTDLLAARFDPAPDHQICASRGEAGESQSLVVPMTIANAVILDLAGIDGGRSIRSLEEFKAFRQSLPPRWRR</sequence>
<dbReference type="OrthoDB" id="3237351at2"/>
<dbReference type="Gene3D" id="1.10.10.10">
    <property type="entry name" value="Winged helix-like DNA-binding domain superfamily/Winged helix DNA-binding domain"/>
    <property type="match status" value="1"/>
</dbReference>
<name>A0A0M6YAX1_9HYPH</name>
<evidence type="ECO:0000259" key="4">
    <source>
        <dbReference type="PROSITE" id="PS51071"/>
    </source>
</evidence>
<feature type="domain" description="HTH rpiR-type" evidence="4">
    <location>
        <begin position="9"/>
        <end position="85"/>
    </location>
</feature>
<dbReference type="GO" id="GO:0097367">
    <property type="term" value="F:carbohydrate derivative binding"/>
    <property type="evidence" value="ECO:0007669"/>
    <property type="project" value="InterPro"/>
</dbReference>
<feature type="domain" description="SIS" evidence="5">
    <location>
        <begin position="135"/>
        <end position="272"/>
    </location>
</feature>
<evidence type="ECO:0000313" key="6">
    <source>
        <dbReference type="EMBL" id="CTQ46874.1"/>
    </source>
</evidence>
<keyword evidence="7" id="KW-1185">Reference proteome</keyword>
<dbReference type="SUPFAM" id="SSF53697">
    <property type="entry name" value="SIS domain"/>
    <property type="match status" value="1"/>
</dbReference>
<evidence type="ECO:0000256" key="1">
    <source>
        <dbReference type="ARBA" id="ARBA00023015"/>
    </source>
</evidence>
<dbReference type="PROSITE" id="PS51464">
    <property type="entry name" value="SIS"/>
    <property type="match status" value="1"/>
</dbReference>
<dbReference type="AlphaFoldDB" id="A0A0M6YAX1"/>
<proteinExistence type="predicted"/>
<dbReference type="InterPro" id="IPR009057">
    <property type="entry name" value="Homeodomain-like_sf"/>
</dbReference>
<protein>
    <submittedName>
        <fullName evidence="6">Glv operon regulatory protein</fullName>
    </submittedName>
</protein>
<accession>A0A0M6YAX1</accession>
<dbReference type="PROSITE" id="PS51071">
    <property type="entry name" value="HTH_RPIR"/>
    <property type="match status" value="1"/>
</dbReference>
<reference evidence="7" key="1">
    <citation type="submission" date="2015-07" db="EMBL/GenBank/DDBJ databases">
        <authorList>
            <person name="Rodrigo-Torres Lidia"/>
            <person name="Arahal R.David."/>
        </authorList>
    </citation>
    <scope>NUCLEOTIDE SEQUENCE [LARGE SCALE GENOMIC DNA]</scope>
    <source>
        <strain evidence="7">CECT 4801</strain>
    </source>
</reference>
<organism evidence="6 7">
    <name type="scientific">Roseibium aggregatum</name>
    <dbReference type="NCBI Taxonomy" id="187304"/>
    <lineage>
        <taxon>Bacteria</taxon>
        <taxon>Pseudomonadati</taxon>
        <taxon>Pseudomonadota</taxon>
        <taxon>Alphaproteobacteria</taxon>
        <taxon>Hyphomicrobiales</taxon>
        <taxon>Stappiaceae</taxon>
        <taxon>Roseibium</taxon>
    </lineage>
</organism>
<dbReference type="Gene3D" id="3.40.50.10490">
    <property type="entry name" value="Glucose-6-phosphate isomerase like protein, domain 1"/>
    <property type="match status" value="1"/>
</dbReference>
<dbReference type="SUPFAM" id="SSF46689">
    <property type="entry name" value="Homeodomain-like"/>
    <property type="match status" value="1"/>
</dbReference>
<evidence type="ECO:0000259" key="5">
    <source>
        <dbReference type="PROSITE" id="PS51464"/>
    </source>
</evidence>
<dbReference type="InterPro" id="IPR001347">
    <property type="entry name" value="SIS_dom"/>
</dbReference>
<dbReference type="Proteomes" id="UP000048926">
    <property type="component" value="Unassembled WGS sequence"/>
</dbReference>
<keyword evidence="1" id="KW-0805">Transcription regulation</keyword>
<dbReference type="Pfam" id="PF01418">
    <property type="entry name" value="HTH_6"/>
    <property type="match status" value="1"/>
</dbReference>
<dbReference type="InterPro" id="IPR046348">
    <property type="entry name" value="SIS_dom_sf"/>
</dbReference>
<dbReference type="InterPro" id="IPR000281">
    <property type="entry name" value="HTH_RpiR"/>
</dbReference>
<keyword evidence="2" id="KW-0238">DNA-binding</keyword>
<keyword evidence="3" id="KW-0804">Transcription</keyword>
<dbReference type="GO" id="GO:0003677">
    <property type="term" value="F:DNA binding"/>
    <property type="evidence" value="ECO:0007669"/>
    <property type="project" value="UniProtKB-KW"/>
</dbReference>
<dbReference type="InterPro" id="IPR035472">
    <property type="entry name" value="RpiR-like_SIS"/>
</dbReference>